<dbReference type="AlphaFoldDB" id="A0A0L0FVU8"/>
<gene>
    <name evidence="1" type="ORF">SARC_06965</name>
</gene>
<sequence>MPQENEMQQSIAHSFDTLCAAIENRIGGGNWDAVKTFDFEDEYKALHFMESDRHPLVDLLGGGPCLLLVLKDGLSPITSSPRTEVYTSKKGRHTYNRVLFTCKPVSYSVG</sequence>
<reference evidence="1 2" key="1">
    <citation type="submission" date="2011-02" db="EMBL/GenBank/DDBJ databases">
        <title>The Genome Sequence of Sphaeroforma arctica JP610.</title>
        <authorList>
            <consortium name="The Broad Institute Genome Sequencing Platform"/>
            <person name="Russ C."/>
            <person name="Cuomo C."/>
            <person name="Young S.K."/>
            <person name="Zeng Q."/>
            <person name="Gargeya S."/>
            <person name="Alvarado L."/>
            <person name="Berlin A."/>
            <person name="Chapman S.B."/>
            <person name="Chen Z."/>
            <person name="Freedman E."/>
            <person name="Gellesch M."/>
            <person name="Goldberg J."/>
            <person name="Griggs A."/>
            <person name="Gujja S."/>
            <person name="Heilman E."/>
            <person name="Heiman D."/>
            <person name="Howarth C."/>
            <person name="Mehta T."/>
            <person name="Neiman D."/>
            <person name="Pearson M."/>
            <person name="Roberts A."/>
            <person name="Saif S."/>
            <person name="Shea T."/>
            <person name="Shenoy N."/>
            <person name="Sisk P."/>
            <person name="Stolte C."/>
            <person name="Sykes S."/>
            <person name="White J."/>
            <person name="Yandava C."/>
            <person name="Burger G."/>
            <person name="Gray M.W."/>
            <person name="Holland P.W.H."/>
            <person name="King N."/>
            <person name="Lang F.B.F."/>
            <person name="Roger A.J."/>
            <person name="Ruiz-Trillo I."/>
            <person name="Haas B."/>
            <person name="Nusbaum C."/>
            <person name="Birren B."/>
        </authorList>
    </citation>
    <scope>NUCLEOTIDE SEQUENCE [LARGE SCALE GENOMIC DNA]</scope>
    <source>
        <strain evidence="1 2">JP610</strain>
    </source>
</reference>
<protein>
    <submittedName>
        <fullName evidence="1">Uncharacterized protein</fullName>
    </submittedName>
</protein>
<name>A0A0L0FVU8_9EUKA</name>
<evidence type="ECO:0000313" key="1">
    <source>
        <dbReference type="EMBL" id="KNC80676.1"/>
    </source>
</evidence>
<accession>A0A0L0FVU8</accession>
<dbReference type="EMBL" id="KQ242120">
    <property type="protein sequence ID" value="KNC80676.1"/>
    <property type="molecule type" value="Genomic_DNA"/>
</dbReference>
<proteinExistence type="predicted"/>
<feature type="non-terminal residue" evidence="1">
    <location>
        <position position="110"/>
    </location>
</feature>
<evidence type="ECO:0000313" key="2">
    <source>
        <dbReference type="Proteomes" id="UP000054560"/>
    </source>
</evidence>
<dbReference type="GeneID" id="25907469"/>
<organism evidence="1 2">
    <name type="scientific">Sphaeroforma arctica JP610</name>
    <dbReference type="NCBI Taxonomy" id="667725"/>
    <lineage>
        <taxon>Eukaryota</taxon>
        <taxon>Ichthyosporea</taxon>
        <taxon>Ichthyophonida</taxon>
        <taxon>Sphaeroforma</taxon>
    </lineage>
</organism>
<dbReference type="Proteomes" id="UP000054560">
    <property type="component" value="Unassembled WGS sequence"/>
</dbReference>
<keyword evidence="2" id="KW-1185">Reference proteome</keyword>
<dbReference type="RefSeq" id="XP_014154578.1">
    <property type="nucleotide sequence ID" value="XM_014299103.1"/>
</dbReference>